<dbReference type="CDD" id="cd19082">
    <property type="entry name" value="AKR_AKR10A1_2"/>
    <property type="match status" value="1"/>
</dbReference>
<dbReference type="InterPro" id="IPR023210">
    <property type="entry name" value="NADP_OxRdtase_dom"/>
</dbReference>
<keyword evidence="4" id="KW-1185">Reference proteome</keyword>
<dbReference type="Pfam" id="PF00248">
    <property type="entry name" value="Aldo_ket_red"/>
    <property type="match status" value="1"/>
</dbReference>
<dbReference type="InterPro" id="IPR036812">
    <property type="entry name" value="NAD(P)_OxRdtase_dom_sf"/>
</dbReference>
<keyword evidence="1" id="KW-0560">Oxidoreductase</keyword>
<sequence length="317" mass="35598">MKVIKMQQHSQSKAHKIEVTPLILGSGSFLTESDRERAYRLLDAFVALGGNTIDTARHYGIAEHIIGDWLTLRENRDKIVLLTKGGHPTQENPTHHRLSATAISEDLNTSLSALRTERVEFYALHRDDPAVGVDEIMHQLHQFVQQGKVGAIGASNWKTDRLIAANQYAQENNLTPFTFNSPGFSLATCNRPRWPGCEIANAEMLEWHKDNNIPLVAWSPQGAGFFSGKYSPDNLDNREMVDVYYNDANWKKYDRAATLAPELDVSTSQIALAYVLNQPFSSLAVIGARNEEQLREAFKASQLSLTPEQVLWLNLQQ</sequence>
<proteinExistence type="predicted"/>
<reference evidence="3 4" key="1">
    <citation type="submission" date="2020-01" db="EMBL/GenBank/DDBJ databases">
        <title>Whole genome and functional gene identification of agarase of Vibrio HN897.</title>
        <authorList>
            <person name="Liu Y."/>
            <person name="Zhao Z."/>
        </authorList>
    </citation>
    <scope>NUCLEOTIDE SEQUENCE [LARGE SCALE GENOMIC DNA]</scope>
    <source>
        <strain evidence="3 4">HN897</strain>
    </source>
</reference>
<evidence type="ECO:0000313" key="4">
    <source>
        <dbReference type="Proteomes" id="UP000464262"/>
    </source>
</evidence>
<name>A0A7Z2T370_9VIBR</name>
<dbReference type="GO" id="GO:0005829">
    <property type="term" value="C:cytosol"/>
    <property type="evidence" value="ECO:0007669"/>
    <property type="project" value="TreeGrafter"/>
</dbReference>
<dbReference type="KEGG" id="vas:GT360_08325"/>
<feature type="domain" description="NADP-dependent oxidoreductase" evidence="2">
    <location>
        <begin position="22"/>
        <end position="310"/>
    </location>
</feature>
<dbReference type="Proteomes" id="UP000464262">
    <property type="component" value="Chromosome 1"/>
</dbReference>
<dbReference type="GO" id="GO:0016491">
    <property type="term" value="F:oxidoreductase activity"/>
    <property type="evidence" value="ECO:0007669"/>
    <property type="project" value="UniProtKB-KW"/>
</dbReference>
<dbReference type="PANTHER" id="PTHR43364:SF4">
    <property type="entry name" value="NAD(P)-LINKED OXIDOREDUCTASE SUPERFAMILY PROTEIN"/>
    <property type="match status" value="1"/>
</dbReference>
<organism evidence="3 4">
    <name type="scientific">Vibrio astriarenae</name>
    <dbReference type="NCBI Taxonomy" id="1481923"/>
    <lineage>
        <taxon>Bacteria</taxon>
        <taxon>Pseudomonadati</taxon>
        <taxon>Pseudomonadota</taxon>
        <taxon>Gammaproteobacteria</taxon>
        <taxon>Vibrionales</taxon>
        <taxon>Vibrionaceae</taxon>
        <taxon>Vibrio</taxon>
    </lineage>
</organism>
<dbReference type="InterPro" id="IPR050523">
    <property type="entry name" value="AKR_Detox_Biosynth"/>
</dbReference>
<dbReference type="PANTHER" id="PTHR43364">
    <property type="entry name" value="NADH-SPECIFIC METHYLGLYOXAL REDUCTASE-RELATED"/>
    <property type="match status" value="1"/>
</dbReference>
<dbReference type="Gene3D" id="3.20.20.100">
    <property type="entry name" value="NADP-dependent oxidoreductase domain"/>
    <property type="match status" value="1"/>
</dbReference>
<evidence type="ECO:0000259" key="2">
    <source>
        <dbReference type="Pfam" id="PF00248"/>
    </source>
</evidence>
<dbReference type="AlphaFoldDB" id="A0A7Z2T370"/>
<dbReference type="EMBL" id="CP047475">
    <property type="protein sequence ID" value="QIA63524.1"/>
    <property type="molecule type" value="Genomic_DNA"/>
</dbReference>
<evidence type="ECO:0000313" key="3">
    <source>
        <dbReference type="EMBL" id="QIA63524.1"/>
    </source>
</evidence>
<accession>A0A7Z2T370</accession>
<dbReference type="RefSeq" id="WP_164648417.1">
    <property type="nucleotide sequence ID" value="NZ_CP047475.1"/>
</dbReference>
<gene>
    <name evidence="3" type="ORF">GT360_08325</name>
</gene>
<protein>
    <submittedName>
        <fullName evidence="3">Aldo/keto reductase</fullName>
    </submittedName>
</protein>
<dbReference type="SUPFAM" id="SSF51430">
    <property type="entry name" value="NAD(P)-linked oxidoreductase"/>
    <property type="match status" value="1"/>
</dbReference>
<evidence type="ECO:0000256" key="1">
    <source>
        <dbReference type="ARBA" id="ARBA00023002"/>
    </source>
</evidence>